<proteinExistence type="predicted"/>
<sequence>MAVYIKKEDFRNLKVPSGNEFGANQHWVPEGKTSGGVSEAVMDFLHQPKFEIIDIDNYKSHK</sequence>
<organism evidence="1 2">
    <name type="scientific">Xenorhabdus hominickii</name>
    <dbReference type="NCBI Taxonomy" id="351679"/>
    <lineage>
        <taxon>Bacteria</taxon>
        <taxon>Pseudomonadati</taxon>
        <taxon>Pseudomonadota</taxon>
        <taxon>Gammaproteobacteria</taxon>
        <taxon>Enterobacterales</taxon>
        <taxon>Morganellaceae</taxon>
        <taxon>Xenorhabdus</taxon>
    </lineage>
</organism>
<reference evidence="1 2" key="1">
    <citation type="submission" date="2016-06" db="EMBL/GenBank/DDBJ databases">
        <title>Bacterial characters and pathogenicity of Xenorhabdus hominickii from an entomopathogenic nematode, Steinernema monticolum.</title>
        <authorList>
            <person name="Park Y."/>
            <person name="Kim Y."/>
        </authorList>
    </citation>
    <scope>NUCLEOTIDE SEQUENCE [LARGE SCALE GENOMIC DNA]</scope>
    <source>
        <strain evidence="1 2">ANU1</strain>
    </source>
</reference>
<dbReference type="EMBL" id="CP016176">
    <property type="protein sequence ID" value="AOM39821.1"/>
    <property type="molecule type" value="Genomic_DNA"/>
</dbReference>
<gene>
    <name evidence="1" type="ORF">A9255_04060</name>
</gene>
<accession>A0ABM6DPD4</accession>
<protein>
    <submittedName>
        <fullName evidence="1">Uncharacterized protein</fullName>
    </submittedName>
</protein>
<name>A0ABM6DPD4_XENHO</name>
<keyword evidence="2" id="KW-1185">Reference proteome</keyword>
<evidence type="ECO:0000313" key="2">
    <source>
        <dbReference type="Proteomes" id="UP000094600"/>
    </source>
</evidence>
<evidence type="ECO:0000313" key="1">
    <source>
        <dbReference type="EMBL" id="AOM39821.1"/>
    </source>
</evidence>
<dbReference type="Proteomes" id="UP000094600">
    <property type="component" value="Chromosome"/>
</dbReference>